<gene>
    <name evidence="1" type="ORF">CEXT_296971</name>
</gene>
<protein>
    <submittedName>
        <fullName evidence="1">Uncharacterized protein</fullName>
    </submittedName>
</protein>
<keyword evidence="2" id="KW-1185">Reference proteome</keyword>
<dbReference type="Proteomes" id="UP001054945">
    <property type="component" value="Unassembled WGS sequence"/>
</dbReference>
<proteinExistence type="predicted"/>
<name>A0AAV4NUP8_CAEEX</name>
<reference evidence="1 2" key="1">
    <citation type="submission" date="2021-06" db="EMBL/GenBank/DDBJ databases">
        <title>Caerostris extrusa draft genome.</title>
        <authorList>
            <person name="Kono N."/>
            <person name="Arakawa K."/>
        </authorList>
    </citation>
    <scope>NUCLEOTIDE SEQUENCE [LARGE SCALE GENOMIC DNA]</scope>
</reference>
<comment type="caution">
    <text evidence="1">The sequence shown here is derived from an EMBL/GenBank/DDBJ whole genome shotgun (WGS) entry which is preliminary data.</text>
</comment>
<evidence type="ECO:0000313" key="2">
    <source>
        <dbReference type="Proteomes" id="UP001054945"/>
    </source>
</evidence>
<organism evidence="1 2">
    <name type="scientific">Caerostris extrusa</name>
    <name type="common">Bark spider</name>
    <name type="synonym">Caerostris bankana</name>
    <dbReference type="NCBI Taxonomy" id="172846"/>
    <lineage>
        <taxon>Eukaryota</taxon>
        <taxon>Metazoa</taxon>
        <taxon>Ecdysozoa</taxon>
        <taxon>Arthropoda</taxon>
        <taxon>Chelicerata</taxon>
        <taxon>Arachnida</taxon>
        <taxon>Araneae</taxon>
        <taxon>Araneomorphae</taxon>
        <taxon>Entelegynae</taxon>
        <taxon>Araneoidea</taxon>
        <taxon>Araneidae</taxon>
        <taxon>Caerostris</taxon>
    </lineage>
</organism>
<sequence length="111" mass="12604">MEQRVLIGFVNIYSMLQSYSNIHRKNYNTVLWKHLFQVSNKYKNRNSRMKCVLTFGGGLREFNGHAFVATRRVALALVTDITSDRTETRCSPSSGLAALKQKCGQFGVRNG</sequence>
<accession>A0AAV4NUP8</accession>
<dbReference type="AlphaFoldDB" id="A0AAV4NUP8"/>
<dbReference type="EMBL" id="BPLR01003773">
    <property type="protein sequence ID" value="GIX88501.1"/>
    <property type="molecule type" value="Genomic_DNA"/>
</dbReference>
<evidence type="ECO:0000313" key="1">
    <source>
        <dbReference type="EMBL" id="GIX88501.1"/>
    </source>
</evidence>